<organism evidence="1 2">
    <name type="scientific">Methanolobus zinderi</name>
    <dbReference type="NCBI Taxonomy" id="536044"/>
    <lineage>
        <taxon>Archaea</taxon>
        <taxon>Methanobacteriati</taxon>
        <taxon>Methanobacteriota</taxon>
        <taxon>Stenosarchaea group</taxon>
        <taxon>Methanomicrobia</taxon>
        <taxon>Methanosarcinales</taxon>
        <taxon>Methanosarcinaceae</taxon>
        <taxon>Methanolobus</taxon>
    </lineage>
</organism>
<evidence type="ECO:0000313" key="1">
    <source>
        <dbReference type="EMBL" id="QLC49209.1"/>
    </source>
</evidence>
<dbReference type="KEGG" id="mzi:HWN40_02475"/>
<protein>
    <submittedName>
        <fullName evidence="1">Uncharacterized protein</fullName>
    </submittedName>
</protein>
<name>A0A7D5IAS5_9EURY</name>
<keyword evidence="2" id="KW-1185">Reference proteome</keyword>
<proteinExistence type="predicted"/>
<dbReference type="RefSeq" id="WP_176964272.1">
    <property type="nucleotide sequence ID" value="NZ_CP058215.1"/>
</dbReference>
<dbReference type="OrthoDB" id="123810at2157"/>
<dbReference type="AlphaFoldDB" id="A0A7D5IAS5"/>
<gene>
    <name evidence="1" type="ORF">HWN40_02475</name>
</gene>
<dbReference type="GeneID" id="55820504"/>
<reference evidence="1 2" key="1">
    <citation type="submission" date="2020-06" db="EMBL/GenBank/DDBJ databases">
        <title>Methanolobus halotolerans sp. nov., isolated from a saline lake Tus in Siberia.</title>
        <authorList>
            <person name="Shen Y."/>
            <person name="Chen S.-C."/>
            <person name="Lai M.-C."/>
            <person name="Huang H.-H."/>
            <person name="Chiu H.-H."/>
            <person name="Tang S.-L."/>
            <person name="Rogozin D.Y."/>
            <person name="Degermendzhy A.G."/>
        </authorList>
    </citation>
    <scope>NUCLEOTIDE SEQUENCE [LARGE SCALE GENOMIC DNA]</scope>
    <source>
        <strain evidence="1 2">DSM 21339</strain>
    </source>
</reference>
<accession>A0A7D5IAS5</accession>
<sequence>MSNPNTKTGTGGSSSKDKYLVVALHQLMEEYGWRGIEKHFGFVKHHIIYVKPDSPLDKIELKANVLGNHMDVDFFGVTPKKGLLDRVFDFNVRVVRKSFEISKYVSDDMKILNEQSLRNNVVIVIKQLEEAAEKKEQ</sequence>
<dbReference type="EMBL" id="CP058215">
    <property type="protein sequence ID" value="QLC49209.1"/>
    <property type="molecule type" value="Genomic_DNA"/>
</dbReference>
<evidence type="ECO:0000313" key="2">
    <source>
        <dbReference type="Proteomes" id="UP000509594"/>
    </source>
</evidence>
<dbReference type="Proteomes" id="UP000509594">
    <property type="component" value="Chromosome"/>
</dbReference>